<keyword evidence="2" id="KW-0413">Isomerase</keyword>
<feature type="domain" description="NAD-dependent epimerase/dehydratase" evidence="1">
    <location>
        <begin position="5"/>
        <end position="240"/>
    </location>
</feature>
<evidence type="ECO:0000313" key="3">
    <source>
        <dbReference type="Proteomes" id="UP000032360"/>
    </source>
</evidence>
<dbReference type="SUPFAM" id="SSF51735">
    <property type="entry name" value="NAD(P)-binding Rossmann-fold domains"/>
    <property type="match status" value="1"/>
</dbReference>
<dbReference type="EC" id="5.1.3.2" evidence="2"/>
<name>A0A0D8HEG9_9ACTN</name>
<evidence type="ECO:0000313" key="2">
    <source>
        <dbReference type="EMBL" id="KJF16335.1"/>
    </source>
</evidence>
<dbReference type="Pfam" id="PF01370">
    <property type="entry name" value="Epimerase"/>
    <property type="match status" value="1"/>
</dbReference>
<sequence length="322" mass="34894">MGSFLITGVSGFLGSSLAERLLADGHRVLGVDVTPNTSTKRILSHDLRGSGVEEMFTYCEADLTVDDIGELLGGVDCLFHLAGNSDQRIDIDHFPRVLADNTIATSMLAKALARCDWPIRVVNASSWRVYGHYDLRLIDEHMRCGPRDIVGHTKFQAERILSGLDLPTVSVLSLRFFPLYGVGDAPGSLISRLISETLARGYLMAPRDLTLTRDLTYIDDAVSALICAARSKYVGAVNVGGGPVAFLQLADLLEGALACPIEVRSNKDDYLDFPTPIANVNSAKYNLRYIPTVRLVDGISRMCADLTMRGTSDALSLTPSAS</sequence>
<accession>A0A0D8HEG9</accession>
<dbReference type="Gene3D" id="3.40.50.720">
    <property type="entry name" value="NAD(P)-binding Rossmann-like Domain"/>
    <property type="match status" value="1"/>
</dbReference>
<dbReference type="OrthoDB" id="9801785at2"/>
<protein>
    <submittedName>
        <fullName evidence="2">UDP-glucose 4-epimerase</fullName>
        <ecNumber evidence="2">5.1.3.2</ecNumber>
    </submittedName>
</protein>
<evidence type="ECO:0000259" key="1">
    <source>
        <dbReference type="Pfam" id="PF01370"/>
    </source>
</evidence>
<dbReference type="Proteomes" id="UP000032360">
    <property type="component" value="Unassembled WGS sequence"/>
</dbReference>
<dbReference type="AlphaFoldDB" id="A0A0D8HEG9"/>
<dbReference type="EMBL" id="JXYS01000088">
    <property type="protein sequence ID" value="KJF16335.1"/>
    <property type="molecule type" value="Genomic_DNA"/>
</dbReference>
<dbReference type="PANTHER" id="PTHR43245">
    <property type="entry name" value="BIFUNCTIONAL POLYMYXIN RESISTANCE PROTEIN ARNA"/>
    <property type="match status" value="1"/>
</dbReference>
<dbReference type="RefSeq" id="WP_052606517.1">
    <property type="nucleotide sequence ID" value="NZ_JXYS01000088.1"/>
</dbReference>
<dbReference type="InterPro" id="IPR036291">
    <property type="entry name" value="NAD(P)-bd_dom_sf"/>
</dbReference>
<gene>
    <name evidence="2" type="ORF">AXFE_28380</name>
</gene>
<dbReference type="InterPro" id="IPR001509">
    <property type="entry name" value="Epimerase_deHydtase"/>
</dbReference>
<dbReference type="GO" id="GO:0003978">
    <property type="term" value="F:UDP-glucose 4-epimerase activity"/>
    <property type="evidence" value="ECO:0007669"/>
    <property type="project" value="UniProtKB-EC"/>
</dbReference>
<dbReference type="PANTHER" id="PTHR43245:SF13">
    <property type="entry name" value="UDP-D-APIOSE_UDP-D-XYLOSE SYNTHASE 2"/>
    <property type="match status" value="1"/>
</dbReference>
<comment type="caution">
    <text evidence="2">The sequence shown here is derived from an EMBL/GenBank/DDBJ whole genome shotgun (WGS) entry which is preliminary data.</text>
</comment>
<organism evidence="2 3">
    <name type="scientific">Acidithrix ferrooxidans</name>
    <dbReference type="NCBI Taxonomy" id="1280514"/>
    <lineage>
        <taxon>Bacteria</taxon>
        <taxon>Bacillati</taxon>
        <taxon>Actinomycetota</taxon>
        <taxon>Acidimicrobiia</taxon>
        <taxon>Acidimicrobiales</taxon>
        <taxon>Acidimicrobiaceae</taxon>
        <taxon>Acidithrix</taxon>
    </lineage>
</organism>
<dbReference type="InterPro" id="IPR050177">
    <property type="entry name" value="Lipid_A_modif_metabolic_enz"/>
</dbReference>
<reference evidence="2 3" key="1">
    <citation type="submission" date="2015-01" db="EMBL/GenBank/DDBJ databases">
        <title>Draft genome of the acidophilic iron oxidizer Acidithrix ferrooxidans strain Py-F3.</title>
        <authorList>
            <person name="Poehlein A."/>
            <person name="Eisen S."/>
            <person name="Schloemann M."/>
            <person name="Johnson B.D."/>
            <person name="Daniel R."/>
            <person name="Muehling M."/>
        </authorList>
    </citation>
    <scope>NUCLEOTIDE SEQUENCE [LARGE SCALE GENOMIC DNA]</scope>
    <source>
        <strain evidence="2 3">Py-F3</strain>
    </source>
</reference>
<dbReference type="STRING" id="1280514.AXFE_28380"/>
<keyword evidence="3" id="KW-1185">Reference proteome</keyword>
<proteinExistence type="predicted"/>